<feature type="transmembrane region" description="Helical" evidence="1">
    <location>
        <begin position="44"/>
        <end position="62"/>
    </location>
</feature>
<protein>
    <submittedName>
        <fullName evidence="2">Uncharacterized protein</fullName>
    </submittedName>
</protein>
<dbReference type="AlphaFoldDB" id="A0A2P2IIT7"/>
<name>A0A2P2IIT7_RHIMU</name>
<evidence type="ECO:0000256" key="1">
    <source>
        <dbReference type="SAM" id="Phobius"/>
    </source>
</evidence>
<keyword evidence="1" id="KW-1133">Transmembrane helix</keyword>
<reference evidence="2" key="1">
    <citation type="submission" date="2018-02" db="EMBL/GenBank/DDBJ databases">
        <title>Rhizophora mucronata_Transcriptome.</title>
        <authorList>
            <person name="Meera S.P."/>
            <person name="Sreeshan A."/>
            <person name="Augustine A."/>
        </authorList>
    </citation>
    <scope>NUCLEOTIDE SEQUENCE</scope>
    <source>
        <tissue evidence="2">Leaf</tissue>
    </source>
</reference>
<evidence type="ECO:0000313" key="2">
    <source>
        <dbReference type="EMBL" id="MBW81087.1"/>
    </source>
</evidence>
<proteinExistence type="predicted"/>
<accession>A0A2P2IIT7</accession>
<organism evidence="2">
    <name type="scientific">Rhizophora mucronata</name>
    <name type="common">Asiatic mangrove</name>
    <dbReference type="NCBI Taxonomy" id="61149"/>
    <lineage>
        <taxon>Eukaryota</taxon>
        <taxon>Viridiplantae</taxon>
        <taxon>Streptophyta</taxon>
        <taxon>Embryophyta</taxon>
        <taxon>Tracheophyta</taxon>
        <taxon>Spermatophyta</taxon>
        <taxon>Magnoliopsida</taxon>
        <taxon>eudicotyledons</taxon>
        <taxon>Gunneridae</taxon>
        <taxon>Pentapetalae</taxon>
        <taxon>rosids</taxon>
        <taxon>fabids</taxon>
        <taxon>Malpighiales</taxon>
        <taxon>Rhizophoraceae</taxon>
        <taxon>Rhizophora</taxon>
    </lineage>
</organism>
<keyword evidence="1" id="KW-0472">Membrane</keyword>
<keyword evidence="1" id="KW-0812">Transmembrane</keyword>
<sequence>MKCKTMKVNYKLRIQMSSFEVLPTRNFQFFTIGKAYYLPWDNMINIYFAFFFFQYVVFLFFFNIKDILSMASIEVGHPQNFQDPVYLHKTTPTMTLHRSFAKMQKSNNSYDFD</sequence>
<dbReference type="EMBL" id="GGEC01000604">
    <property type="protein sequence ID" value="MBW81087.1"/>
    <property type="molecule type" value="Transcribed_RNA"/>
</dbReference>